<evidence type="ECO:0000313" key="2">
    <source>
        <dbReference type="EMBL" id="SIO92523.1"/>
    </source>
</evidence>
<keyword evidence="1" id="KW-0472">Membrane</keyword>
<organism evidence="2 3">
    <name type="scientific">Vibrio spartinae</name>
    <dbReference type="NCBI Taxonomy" id="1918945"/>
    <lineage>
        <taxon>Bacteria</taxon>
        <taxon>Pseudomonadati</taxon>
        <taxon>Pseudomonadota</taxon>
        <taxon>Gammaproteobacteria</taxon>
        <taxon>Vibrionales</taxon>
        <taxon>Vibrionaceae</taxon>
        <taxon>Vibrio</taxon>
    </lineage>
</organism>
<feature type="transmembrane region" description="Helical" evidence="1">
    <location>
        <begin position="68"/>
        <end position="85"/>
    </location>
</feature>
<accession>A0A1N6LZB6</accession>
<protein>
    <submittedName>
        <fullName evidence="2">Uncharacterized protein</fullName>
    </submittedName>
</protein>
<evidence type="ECO:0000313" key="3">
    <source>
        <dbReference type="Proteomes" id="UP000184774"/>
    </source>
</evidence>
<name>A0A1N6LZB6_9VIBR</name>
<dbReference type="EMBL" id="FSSB01000001">
    <property type="protein sequence ID" value="SIO92523.1"/>
    <property type="molecule type" value="Genomic_DNA"/>
</dbReference>
<feature type="transmembrane region" description="Helical" evidence="1">
    <location>
        <begin position="7"/>
        <end position="29"/>
    </location>
</feature>
<reference evidence="2 3" key="1">
    <citation type="submission" date="2016-12" db="EMBL/GenBank/DDBJ databases">
        <authorList>
            <person name="Song W.-J."/>
            <person name="Kurnit D.M."/>
        </authorList>
    </citation>
    <scope>NUCLEOTIDE SEQUENCE [LARGE SCALE GENOMIC DNA]</scope>
    <source>
        <strain evidence="2 3">CECT 9026</strain>
    </source>
</reference>
<sequence length="117" mass="14172">MNIILKIVLSFVAYFIFITFHDLFRHFYVNYFEVMSKGIELGFVNFIAIYIMIPYFIVLSLVKNGYKLLAYISVNVYIFYTWIGYHPYRVILIFLCLTVASFFIYFIENKYFKNKVR</sequence>
<feature type="transmembrane region" description="Helical" evidence="1">
    <location>
        <begin position="91"/>
        <end position="107"/>
    </location>
</feature>
<keyword evidence="1" id="KW-0812">Transmembrane</keyword>
<dbReference type="AlphaFoldDB" id="A0A1N6LZB6"/>
<feature type="transmembrane region" description="Helical" evidence="1">
    <location>
        <begin position="41"/>
        <end position="61"/>
    </location>
</feature>
<keyword evidence="1" id="KW-1133">Transmembrane helix</keyword>
<dbReference type="Proteomes" id="UP000184774">
    <property type="component" value="Unassembled WGS sequence"/>
</dbReference>
<gene>
    <name evidence="2" type="ORF">VSP9026_00136</name>
</gene>
<evidence type="ECO:0000256" key="1">
    <source>
        <dbReference type="SAM" id="Phobius"/>
    </source>
</evidence>
<proteinExistence type="predicted"/>